<evidence type="ECO:0000259" key="4">
    <source>
        <dbReference type="Pfam" id="PF23004"/>
    </source>
</evidence>
<evidence type="ECO:0000313" key="6">
    <source>
        <dbReference type="Proteomes" id="UP000604825"/>
    </source>
</evidence>
<feature type="domain" description="Histone-lysine N-methyltransferase NSD-like variant PHD zinc finger" evidence="4">
    <location>
        <begin position="65"/>
        <end position="92"/>
    </location>
</feature>
<keyword evidence="1" id="KW-0677">Repeat</keyword>
<dbReference type="Gene3D" id="3.30.40.10">
    <property type="entry name" value="Zinc/RING finger domain, C3HC4 (zinc finger)"/>
    <property type="match status" value="1"/>
</dbReference>
<feature type="domain" description="Histone-lysine N-methyltransferase NSD-like PHD zinc finger" evidence="3">
    <location>
        <begin position="6"/>
        <end position="43"/>
    </location>
</feature>
<dbReference type="Pfam" id="PF23004">
    <property type="entry name" value="PHDvar_NSD"/>
    <property type="match status" value="1"/>
</dbReference>
<evidence type="ECO:0000256" key="2">
    <source>
        <dbReference type="SAM" id="MobiDB-lite"/>
    </source>
</evidence>
<dbReference type="InterPro" id="IPR055198">
    <property type="entry name" value="NSD_PHD"/>
</dbReference>
<protein>
    <submittedName>
        <fullName evidence="5">Uncharacterized protein</fullName>
    </submittedName>
</protein>
<comment type="caution">
    <text evidence="5">The sequence shown here is derived from an EMBL/GenBank/DDBJ whole genome shotgun (WGS) entry which is preliminary data.</text>
</comment>
<dbReference type="AlphaFoldDB" id="A0A811MTL3"/>
<proteinExistence type="predicted"/>
<name>A0A811MTL3_9POAL</name>
<feature type="compositionally biased region" description="Low complexity" evidence="2">
    <location>
        <begin position="129"/>
        <end position="144"/>
    </location>
</feature>
<sequence length="159" mass="18244">MPLGSPEEVLKCQKKYCGRFYHPKCLMKYDPSKNHRDFECPLHECHSCKNKGGTIITRKQTEKEETYLVQCRRCPVAYHRKCLPRKHEMVGKLNSATRDHLKFPESPVVFKFNLNEKLPEETEAPEPNASTSSAPMESSASQPSFPCPQPEGYGVWLDD</sequence>
<keyword evidence="6" id="KW-1185">Reference proteome</keyword>
<dbReference type="PANTHER" id="PTHR46235">
    <property type="entry name" value="PHD FINGER-CONTAINING PROTEIN DDB_G0268158"/>
    <property type="match status" value="1"/>
</dbReference>
<dbReference type="EMBL" id="CAJGYO010000002">
    <property type="protein sequence ID" value="CAD6210564.1"/>
    <property type="molecule type" value="Genomic_DNA"/>
</dbReference>
<organism evidence="5 6">
    <name type="scientific">Miscanthus lutarioriparius</name>
    <dbReference type="NCBI Taxonomy" id="422564"/>
    <lineage>
        <taxon>Eukaryota</taxon>
        <taxon>Viridiplantae</taxon>
        <taxon>Streptophyta</taxon>
        <taxon>Embryophyta</taxon>
        <taxon>Tracheophyta</taxon>
        <taxon>Spermatophyta</taxon>
        <taxon>Magnoliopsida</taxon>
        <taxon>Liliopsida</taxon>
        <taxon>Poales</taxon>
        <taxon>Poaceae</taxon>
        <taxon>PACMAD clade</taxon>
        <taxon>Panicoideae</taxon>
        <taxon>Andropogonodae</taxon>
        <taxon>Andropogoneae</taxon>
        <taxon>Saccharinae</taxon>
        <taxon>Miscanthus</taxon>
    </lineage>
</organism>
<reference evidence="5" key="1">
    <citation type="submission" date="2020-10" db="EMBL/GenBank/DDBJ databases">
        <authorList>
            <person name="Han B."/>
            <person name="Lu T."/>
            <person name="Zhao Q."/>
            <person name="Huang X."/>
            <person name="Zhao Y."/>
        </authorList>
    </citation>
    <scope>NUCLEOTIDE SEQUENCE</scope>
</reference>
<dbReference type="Proteomes" id="UP000604825">
    <property type="component" value="Unassembled WGS sequence"/>
</dbReference>
<dbReference type="InterPro" id="IPR055197">
    <property type="entry name" value="PHDvar_NSD"/>
</dbReference>
<dbReference type="CDD" id="cd15565">
    <property type="entry name" value="PHD2_NSD"/>
    <property type="match status" value="1"/>
</dbReference>
<dbReference type="InterPro" id="IPR013083">
    <property type="entry name" value="Znf_RING/FYVE/PHD"/>
</dbReference>
<evidence type="ECO:0000313" key="5">
    <source>
        <dbReference type="EMBL" id="CAD6210564.1"/>
    </source>
</evidence>
<evidence type="ECO:0000259" key="3">
    <source>
        <dbReference type="Pfam" id="PF22908"/>
    </source>
</evidence>
<accession>A0A811MTL3</accession>
<feature type="region of interest" description="Disordered" evidence="2">
    <location>
        <begin position="117"/>
        <end position="159"/>
    </location>
</feature>
<gene>
    <name evidence="5" type="ORF">NCGR_LOCUS6631</name>
</gene>
<dbReference type="Pfam" id="PF22908">
    <property type="entry name" value="PHD_NSD"/>
    <property type="match status" value="1"/>
</dbReference>
<dbReference type="GO" id="GO:0006338">
    <property type="term" value="P:chromatin remodeling"/>
    <property type="evidence" value="ECO:0007669"/>
    <property type="project" value="UniProtKB-ARBA"/>
</dbReference>
<dbReference type="PANTHER" id="PTHR46235:SF5">
    <property type="entry name" value="OS08G0337100 PROTEIN"/>
    <property type="match status" value="1"/>
</dbReference>
<dbReference type="OrthoDB" id="422362at2759"/>
<evidence type="ECO:0000256" key="1">
    <source>
        <dbReference type="ARBA" id="ARBA00022737"/>
    </source>
</evidence>